<name>A0A328VJ25_9CHLR</name>
<comment type="caution">
    <text evidence="1">The sequence shown here is derived from an EMBL/GenBank/DDBJ whole genome shotgun (WGS) entry which is preliminary data.</text>
</comment>
<evidence type="ECO:0000313" key="1">
    <source>
        <dbReference type="EMBL" id="RAQ96162.1"/>
    </source>
</evidence>
<evidence type="ECO:0000313" key="2">
    <source>
        <dbReference type="Proteomes" id="UP000248706"/>
    </source>
</evidence>
<dbReference type="SUPFAM" id="SSF53756">
    <property type="entry name" value="UDP-Glycosyltransferase/glycogen phosphorylase"/>
    <property type="match status" value="1"/>
</dbReference>
<keyword evidence="2" id="KW-1185">Reference proteome</keyword>
<accession>A0A328VJ25</accession>
<gene>
    <name evidence="1" type="ORF">A4R35_11515</name>
</gene>
<dbReference type="Proteomes" id="UP000248706">
    <property type="component" value="Unassembled WGS sequence"/>
</dbReference>
<proteinExistence type="predicted"/>
<protein>
    <recommendedName>
        <fullName evidence="3">Glycosyl transferase family 1 domain-containing protein</fullName>
    </recommendedName>
</protein>
<dbReference type="Gene3D" id="3.40.50.2000">
    <property type="entry name" value="Glycogen Phosphorylase B"/>
    <property type="match status" value="1"/>
</dbReference>
<dbReference type="EMBL" id="MCIF01000002">
    <property type="protein sequence ID" value="RAQ96162.1"/>
    <property type="molecule type" value="Genomic_DNA"/>
</dbReference>
<reference evidence="1 2" key="1">
    <citation type="submission" date="2016-08" db="EMBL/GenBank/DDBJ databases">
        <title>Analysis of Carbohydrate Active Enzymes in Thermogemmatispora T81 Reveals Carbohydrate Degradation Ability.</title>
        <authorList>
            <person name="Tomazini A."/>
            <person name="Lal S."/>
            <person name="Stott M."/>
            <person name="Henrissat B."/>
            <person name="Polikarpov I."/>
            <person name="Sparling R."/>
            <person name="Levin D.B."/>
        </authorList>
    </citation>
    <scope>NUCLEOTIDE SEQUENCE [LARGE SCALE GENOMIC DNA]</scope>
    <source>
        <strain evidence="1 2">T81</strain>
    </source>
</reference>
<organism evidence="1 2">
    <name type="scientific">Thermogemmatispora tikiterensis</name>
    <dbReference type="NCBI Taxonomy" id="1825093"/>
    <lineage>
        <taxon>Bacteria</taxon>
        <taxon>Bacillati</taxon>
        <taxon>Chloroflexota</taxon>
        <taxon>Ktedonobacteria</taxon>
        <taxon>Thermogemmatisporales</taxon>
        <taxon>Thermogemmatisporaceae</taxon>
        <taxon>Thermogemmatispora</taxon>
    </lineage>
</organism>
<dbReference type="PANTHER" id="PTHR12526">
    <property type="entry name" value="GLYCOSYLTRANSFERASE"/>
    <property type="match status" value="1"/>
</dbReference>
<sequence>MAVDRPGFGSASQGMGPLLLYTGTLERYQGIELLLESAVMVRQRCPAVRYQIIGGRQDQVAALRALCCRLGIEECVEILGQRPPSEVAAYMKQATILVSPRCAGTNMPLKLASYLHSGKPVLATSIAAHTQVLNPEVALLVPPTSQGLAAGTLLLLENATYARALACAAKRFAARRWSWSAFVRQQQRLYADVVAAEMRRFPR</sequence>
<dbReference type="AlphaFoldDB" id="A0A328VJ25"/>
<evidence type="ECO:0008006" key="3">
    <source>
        <dbReference type="Google" id="ProtNLM"/>
    </source>
</evidence>
<dbReference type="Pfam" id="PF13692">
    <property type="entry name" value="Glyco_trans_1_4"/>
    <property type="match status" value="1"/>
</dbReference>